<evidence type="ECO:0000313" key="3">
    <source>
        <dbReference type="Proteomes" id="UP000031056"/>
    </source>
</evidence>
<dbReference type="OrthoDB" id="2190512at2759"/>
<dbReference type="Pfam" id="PF17016">
    <property type="entry name" value="DUF5095"/>
    <property type="match status" value="1"/>
</dbReference>
<dbReference type="InParanoid" id="A0A0B2ULI4"/>
<comment type="caution">
    <text evidence="2">The sequence shown here is derived from an EMBL/GenBank/DDBJ whole genome shotgun (WGS) entry which is preliminary data.</text>
</comment>
<dbReference type="AlphaFoldDB" id="A0A0B2ULI4"/>
<name>A0A0B2ULI4_9MICR</name>
<reference evidence="2 3" key="1">
    <citation type="journal article" date="2014" name="MBio">
        <title>The Ordospora colligata genome; evolution of extreme reduction in microsporidia and host-to-parasite horizontal gene transfer.</title>
        <authorList>
            <person name="Pombert J.-F."/>
            <person name="Haag K.L."/>
            <person name="Beidas S."/>
            <person name="Ebert D."/>
            <person name="Keeling P.J."/>
        </authorList>
    </citation>
    <scope>NUCLEOTIDE SEQUENCE [LARGE SCALE GENOMIC DNA]</scope>
    <source>
        <strain evidence="2 3">OC4</strain>
    </source>
</reference>
<dbReference type="HOGENOM" id="CLU_082796_0_0_1"/>
<organism evidence="2 3">
    <name type="scientific">Ordospora colligata OC4</name>
    <dbReference type="NCBI Taxonomy" id="1354746"/>
    <lineage>
        <taxon>Eukaryota</taxon>
        <taxon>Fungi</taxon>
        <taxon>Fungi incertae sedis</taxon>
        <taxon>Microsporidia</taxon>
        <taxon>Ordosporidae</taxon>
        <taxon>Ordospora</taxon>
    </lineage>
</organism>
<protein>
    <submittedName>
        <fullName evidence="2">Uncharacterized protein</fullName>
    </submittedName>
</protein>
<dbReference type="RefSeq" id="XP_014563872.1">
    <property type="nucleotide sequence ID" value="XM_014708386.1"/>
</dbReference>
<evidence type="ECO:0000313" key="2">
    <source>
        <dbReference type="EMBL" id="KHN69830.1"/>
    </source>
</evidence>
<dbReference type="EMBL" id="JOKQ01000004">
    <property type="protein sequence ID" value="KHN69830.1"/>
    <property type="molecule type" value="Genomic_DNA"/>
</dbReference>
<dbReference type="GeneID" id="26261461"/>
<sequence length="277" mass="32397">MKNHMVHQKDKDAPDVIKSSTGLPNRMDWTTRVSDDPFDILSNSIYKQQIKMPESSLHTRTEIEDSVFESMLIKSKTNINHAEKKHKHAILASAMLLTEESINFQEKKMYKFPFDMETRNDGSLLFKKMYLEYLIALKSVFKMYKRTRLPFYMKIKNDFLMFGDDLRITTGMKHELSKNEIDFNEHNDYLIVKEIDMCLVFDCIINAPVSSSFIIPFILSEGQFDNGILFSIRLHNRCIVKEDSRTLHSYELIGPLWADDYSALLRYSNNSAHAKQL</sequence>
<accession>A0A0B2ULI4</accession>
<dbReference type="Proteomes" id="UP000031056">
    <property type="component" value="Unassembled WGS sequence"/>
</dbReference>
<dbReference type="InterPro" id="IPR031515">
    <property type="entry name" value="DUF5095"/>
</dbReference>
<proteinExistence type="predicted"/>
<feature type="region of interest" description="Disordered" evidence="1">
    <location>
        <begin position="1"/>
        <end position="21"/>
    </location>
</feature>
<evidence type="ECO:0000256" key="1">
    <source>
        <dbReference type="SAM" id="MobiDB-lite"/>
    </source>
</evidence>
<dbReference type="VEuPathDB" id="MicrosporidiaDB:M896_040220"/>
<gene>
    <name evidence="2" type="ORF">M896_040220</name>
</gene>
<keyword evidence="3" id="KW-1185">Reference proteome</keyword>